<sequence length="76" mass="9263">MFNRFFIILLRGIQIILYKRDFFRGGFLFIWFKLNFFQKNVFAHKTGRSKRKKSGGFFPAAFAYYYMVWLKITGRT</sequence>
<dbReference type="AlphaFoldDB" id="A0A1S9PDR3"/>
<evidence type="ECO:0000313" key="2">
    <source>
        <dbReference type="Proteomes" id="UP000189739"/>
    </source>
</evidence>
<gene>
    <name evidence="1" type="ORF">BC343_29195</name>
</gene>
<dbReference type="EMBL" id="MBTF01000016">
    <property type="protein sequence ID" value="OOQ59101.1"/>
    <property type="molecule type" value="Genomic_DNA"/>
</dbReference>
<accession>A0A1S9PDR3</accession>
<dbReference type="STRING" id="1792845.BC343_29195"/>
<dbReference type="Proteomes" id="UP000189739">
    <property type="component" value="Unassembled WGS sequence"/>
</dbReference>
<organism evidence="1 2">
    <name type="scientific">Mucilaginibacter pedocola</name>
    <dbReference type="NCBI Taxonomy" id="1792845"/>
    <lineage>
        <taxon>Bacteria</taxon>
        <taxon>Pseudomonadati</taxon>
        <taxon>Bacteroidota</taxon>
        <taxon>Sphingobacteriia</taxon>
        <taxon>Sphingobacteriales</taxon>
        <taxon>Sphingobacteriaceae</taxon>
        <taxon>Mucilaginibacter</taxon>
    </lineage>
</organism>
<keyword evidence="2" id="KW-1185">Reference proteome</keyword>
<protein>
    <submittedName>
        <fullName evidence="1">Uncharacterized protein</fullName>
    </submittedName>
</protein>
<proteinExistence type="predicted"/>
<evidence type="ECO:0000313" key="1">
    <source>
        <dbReference type="EMBL" id="OOQ59101.1"/>
    </source>
</evidence>
<reference evidence="1 2" key="1">
    <citation type="submission" date="2016-07" db="EMBL/GenBank/DDBJ databases">
        <title>Genomic analysis of zinc-resistant bacterium Mucilaginibacter pedocola TBZ30.</title>
        <authorList>
            <person name="Huang J."/>
            <person name="Tang J."/>
        </authorList>
    </citation>
    <scope>NUCLEOTIDE SEQUENCE [LARGE SCALE GENOMIC DNA]</scope>
    <source>
        <strain evidence="1 2">TBZ30</strain>
    </source>
</reference>
<name>A0A1S9PDR3_9SPHI</name>
<comment type="caution">
    <text evidence="1">The sequence shown here is derived from an EMBL/GenBank/DDBJ whole genome shotgun (WGS) entry which is preliminary data.</text>
</comment>